<evidence type="ECO:0000313" key="3">
    <source>
        <dbReference type="EMBL" id="KAG1777583.1"/>
    </source>
</evidence>
<accession>A0A9P6ZW86</accession>
<feature type="compositionally biased region" description="Polar residues" evidence="1">
    <location>
        <begin position="14"/>
        <end position="26"/>
    </location>
</feature>
<dbReference type="Proteomes" id="UP000714275">
    <property type="component" value="Unassembled WGS sequence"/>
</dbReference>
<evidence type="ECO:0000313" key="4">
    <source>
        <dbReference type="Proteomes" id="UP000714275"/>
    </source>
</evidence>
<evidence type="ECO:0000256" key="2">
    <source>
        <dbReference type="SAM" id="Phobius"/>
    </source>
</evidence>
<keyword evidence="4" id="KW-1185">Reference proteome</keyword>
<feature type="compositionally biased region" description="Low complexity" evidence="1">
    <location>
        <begin position="64"/>
        <end position="74"/>
    </location>
</feature>
<proteinExistence type="predicted"/>
<dbReference type="EMBL" id="JABBWD010000020">
    <property type="protein sequence ID" value="KAG1777583.1"/>
    <property type="molecule type" value="Genomic_DNA"/>
</dbReference>
<sequence length="260" mass="29024">MNFKITAQPLPISHSPSDSAESSTFGCSTLSQGNYRVGLTTPFSQLPGEPPSKKRRIEPPSSPTPDTTSSNPKTIPMECELKLQRISEYMDDSMGCCPLHSISSSLTFINQHLELCHCDLIDMTNYKSVFRKAMRKAVNTSILCFSCCGCMTFYHPVEHHCDSEALQDIWIGIPYLIFCIPALQHVVFGLLGKHNYHTVVQNIDSFVLWLFKASPLMALPTRATLNVFDLLIAFASSLPEFTEIDWVDALAKANKRMANL</sequence>
<name>A0A9P6ZW86_9AGAM</name>
<gene>
    <name evidence="3" type="ORF">EV702DRAFT_1197202</name>
</gene>
<dbReference type="AlphaFoldDB" id="A0A9P6ZW86"/>
<protein>
    <submittedName>
        <fullName evidence="3">Uncharacterized protein</fullName>
    </submittedName>
</protein>
<keyword evidence="2" id="KW-1133">Transmembrane helix</keyword>
<evidence type="ECO:0000256" key="1">
    <source>
        <dbReference type="SAM" id="MobiDB-lite"/>
    </source>
</evidence>
<feature type="transmembrane region" description="Helical" evidence="2">
    <location>
        <begin position="137"/>
        <end position="157"/>
    </location>
</feature>
<feature type="transmembrane region" description="Helical" evidence="2">
    <location>
        <begin position="169"/>
        <end position="191"/>
    </location>
</feature>
<keyword evidence="2" id="KW-0812">Transmembrane</keyword>
<feature type="region of interest" description="Disordered" evidence="1">
    <location>
        <begin position="1"/>
        <end position="26"/>
    </location>
</feature>
<reference evidence="3" key="1">
    <citation type="journal article" date="2020" name="New Phytol.">
        <title>Comparative genomics reveals dynamic genome evolution in host specialist ectomycorrhizal fungi.</title>
        <authorList>
            <person name="Lofgren L.A."/>
            <person name="Nguyen N.H."/>
            <person name="Vilgalys R."/>
            <person name="Ruytinx J."/>
            <person name="Liao H.L."/>
            <person name="Branco S."/>
            <person name="Kuo A."/>
            <person name="LaButti K."/>
            <person name="Lipzen A."/>
            <person name="Andreopoulos W."/>
            <person name="Pangilinan J."/>
            <person name="Riley R."/>
            <person name="Hundley H."/>
            <person name="Na H."/>
            <person name="Barry K."/>
            <person name="Grigoriev I.V."/>
            <person name="Stajich J.E."/>
            <person name="Kennedy P.G."/>
        </authorList>
    </citation>
    <scope>NUCLEOTIDE SEQUENCE</scope>
    <source>
        <strain evidence="3">DOB743</strain>
    </source>
</reference>
<dbReference type="OrthoDB" id="2690186at2759"/>
<organism evidence="3 4">
    <name type="scientific">Suillus placidus</name>
    <dbReference type="NCBI Taxonomy" id="48579"/>
    <lineage>
        <taxon>Eukaryota</taxon>
        <taxon>Fungi</taxon>
        <taxon>Dikarya</taxon>
        <taxon>Basidiomycota</taxon>
        <taxon>Agaricomycotina</taxon>
        <taxon>Agaricomycetes</taxon>
        <taxon>Agaricomycetidae</taxon>
        <taxon>Boletales</taxon>
        <taxon>Suillineae</taxon>
        <taxon>Suillaceae</taxon>
        <taxon>Suillus</taxon>
    </lineage>
</organism>
<comment type="caution">
    <text evidence="3">The sequence shown here is derived from an EMBL/GenBank/DDBJ whole genome shotgun (WGS) entry which is preliminary data.</text>
</comment>
<keyword evidence="2" id="KW-0472">Membrane</keyword>
<feature type="region of interest" description="Disordered" evidence="1">
    <location>
        <begin position="38"/>
        <end position="74"/>
    </location>
</feature>